<sequence length="146" mass="15736">MHITCGKSPDDPCTVFPREIAALRSMAAFHAKIDAVAKGSFGCVQYTVNDKHDVVKAYVAVAWAQPYSCAIRYHVAVERTRIDEDKLAKTCEAAGDLDSIVELSGDGALLPSIKVYIEAVDGSTAELFVVVKGDQIAKVVDDFVCL</sequence>
<dbReference type="EMBL" id="SPLM01000110">
    <property type="protein sequence ID" value="TMW58927.1"/>
    <property type="molecule type" value="Genomic_DNA"/>
</dbReference>
<proteinExistence type="predicted"/>
<name>A0A8K1C9A5_PYTOL</name>
<dbReference type="AlphaFoldDB" id="A0A8K1C9A5"/>
<organism evidence="1 2">
    <name type="scientific">Pythium oligandrum</name>
    <name type="common">Mycoparasitic fungus</name>
    <dbReference type="NCBI Taxonomy" id="41045"/>
    <lineage>
        <taxon>Eukaryota</taxon>
        <taxon>Sar</taxon>
        <taxon>Stramenopiles</taxon>
        <taxon>Oomycota</taxon>
        <taxon>Peronosporomycetes</taxon>
        <taxon>Pythiales</taxon>
        <taxon>Pythiaceae</taxon>
        <taxon>Pythium</taxon>
    </lineage>
</organism>
<evidence type="ECO:0000313" key="2">
    <source>
        <dbReference type="Proteomes" id="UP000794436"/>
    </source>
</evidence>
<reference evidence="1" key="1">
    <citation type="submission" date="2019-03" db="EMBL/GenBank/DDBJ databases">
        <title>Long read genome sequence of the mycoparasitic Pythium oligandrum ATCC 38472 isolated from sugarbeet rhizosphere.</title>
        <authorList>
            <person name="Gaulin E."/>
        </authorList>
    </citation>
    <scope>NUCLEOTIDE SEQUENCE</scope>
    <source>
        <strain evidence="1">ATCC 38472_TT</strain>
    </source>
</reference>
<dbReference type="Proteomes" id="UP000794436">
    <property type="component" value="Unassembled WGS sequence"/>
</dbReference>
<protein>
    <submittedName>
        <fullName evidence="1">Uncharacterized protein</fullName>
    </submittedName>
</protein>
<gene>
    <name evidence="1" type="ORF">Poli38472_007072</name>
</gene>
<comment type="caution">
    <text evidence="1">The sequence shown here is derived from an EMBL/GenBank/DDBJ whole genome shotgun (WGS) entry which is preliminary data.</text>
</comment>
<keyword evidence="2" id="KW-1185">Reference proteome</keyword>
<dbReference type="OrthoDB" id="10474129at2759"/>
<evidence type="ECO:0000313" key="1">
    <source>
        <dbReference type="EMBL" id="TMW58927.1"/>
    </source>
</evidence>
<accession>A0A8K1C9A5</accession>